<gene>
    <name evidence="8" type="ORF">ACFSHS_10270</name>
</gene>
<evidence type="ECO:0000256" key="6">
    <source>
        <dbReference type="SAM" id="MobiDB-lite"/>
    </source>
</evidence>
<dbReference type="InterPro" id="IPR003709">
    <property type="entry name" value="VanY-like_core_dom"/>
</dbReference>
<dbReference type="Gene3D" id="3.90.1720.10">
    <property type="entry name" value="endopeptidase domain like (from Nostoc punctiforme)"/>
    <property type="match status" value="1"/>
</dbReference>
<feature type="domain" description="NlpC/P60" evidence="7">
    <location>
        <begin position="382"/>
        <end position="502"/>
    </location>
</feature>
<dbReference type="SUPFAM" id="SSF54001">
    <property type="entry name" value="Cysteine proteinases"/>
    <property type="match status" value="1"/>
</dbReference>
<comment type="similarity">
    <text evidence="1">Belongs to the peptidase C40 family.</text>
</comment>
<dbReference type="PANTHER" id="PTHR47359:SF3">
    <property type="entry name" value="NLP_P60 DOMAIN-CONTAINING PROTEIN-RELATED"/>
    <property type="match status" value="1"/>
</dbReference>
<keyword evidence="5" id="KW-0175">Coiled coil</keyword>
<evidence type="ECO:0000256" key="4">
    <source>
        <dbReference type="ARBA" id="ARBA00022807"/>
    </source>
</evidence>
<reference evidence="9" key="1">
    <citation type="journal article" date="2019" name="Int. J. Syst. Evol. Microbiol.">
        <title>The Global Catalogue of Microorganisms (GCM) 10K type strain sequencing project: providing services to taxonomists for standard genome sequencing and annotation.</title>
        <authorList>
            <consortium name="The Broad Institute Genomics Platform"/>
            <consortium name="The Broad Institute Genome Sequencing Center for Infectious Disease"/>
            <person name="Wu L."/>
            <person name="Ma J."/>
        </authorList>
    </citation>
    <scope>NUCLEOTIDE SEQUENCE [LARGE SCALE GENOMIC DNA]</scope>
    <source>
        <strain evidence="9">JCM 3338</strain>
    </source>
</reference>
<evidence type="ECO:0000313" key="8">
    <source>
        <dbReference type="EMBL" id="MFD2091953.1"/>
    </source>
</evidence>
<comment type="caution">
    <text evidence="8">The sequence shown here is derived from an EMBL/GenBank/DDBJ whole genome shotgun (WGS) entry which is preliminary data.</text>
</comment>
<evidence type="ECO:0000256" key="2">
    <source>
        <dbReference type="ARBA" id="ARBA00022670"/>
    </source>
</evidence>
<protein>
    <submittedName>
        <fullName evidence="8">NlpC/P60 family protein</fullName>
    </submittedName>
</protein>
<keyword evidence="3" id="KW-0378">Hydrolase</keyword>
<evidence type="ECO:0000256" key="3">
    <source>
        <dbReference type="ARBA" id="ARBA00022801"/>
    </source>
</evidence>
<dbReference type="InterPro" id="IPR051794">
    <property type="entry name" value="PG_Endopeptidase_C40"/>
</dbReference>
<evidence type="ECO:0000256" key="5">
    <source>
        <dbReference type="SAM" id="Coils"/>
    </source>
</evidence>
<evidence type="ECO:0000313" key="9">
    <source>
        <dbReference type="Proteomes" id="UP001597402"/>
    </source>
</evidence>
<dbReference type="PANTHER" id="PTHR47359">
    <property type="entry name" value="PEPTIDOGLYCAN DL-ENDOPEPTIDASE CWLO"/>
    <property type="match status" value="1"/>
</dbReference>
<evidence type="ECO:0000256" key="1">
    <source>
        <dbReference type="ARBA" id="ARBA00007074"/>
    </source>
</evidence>
<proteinExistence type="inferred from homology"/>
<dbReference type="Proteomes" id="UP001597402">
    <property type="component" value="Unassembled WGS sequence"/>
</dbReference>
<feature type="region of interest" description="Disordered" evidence="6">
    <location>
        <begin position="1"/>
        <end position="20"/>
    </location>
</feature>
<dbReference type="PROSITE" id="PS51935">
    <property type="entry name" value="NLPC_P60"/>
    <property type="match status" value="1"/>
</dbReference>
<dbReference type="Gene3D" id="3.30.1380.10">
    <property type="match status" value="1"/>
</dbReference>
<dbReference type="InterPro" id="IPR038765">
    <property type="entry name" value="Papain-like_cys_pep_sf"/>
</dbReference>
<sequence>MPAPRTSSTRARTGARPVISAREAQALREALALRSALAAGRPLTPEQAAAVRTATAAAVRTTPGAGTGTRAPARRTASGRPAGKRPAQRPVDRKSRRTPARPADGTGTRWSTRLGVVALSTVLLPAVAALVLPGADEPGQGPLDATALALTAQSSLLEDAGRYRQLEQEVARREAQLQQARAAEEAARADVEDRQQTVGVSAAELYRAAPQQRYPLLSLSVHDPDATSDTLFRQSLAERADLVVTGDVVRAQRSRLALAVATDRVALAESAVRAADDRAEAVLRTVRSKVDELTPEVMSVLAGLGSMPVSGPQQERNREATLRWQQYLARLAAAGIEPPQATELTDPTDLPPGLSPALDGAGRPIPGVVWAVVGSSPVTVLPAETVAAVSSALSQLGKPFVPGATGPDAYDCGGFTAASWLLAGYAVPATPQDQWATGAAVPLPDVQIGDLVFAPGGQDVGIYVGSGEVIGASAGTYQVGVRSVTPGSSAVRVTLPGPEQANPALPVAEAGACGAPLPPPGERTGAWGGWSNGQIPVDTLCRLGTHRHALRCDAAASYGQLDAAYTAAFGTPLCITDSYRSLGAQVAAFSRKPQLAAVPGTSNHGWALAVDLCGGINVSGSPQWTWMTANAGRFGFVQPDWAAPGGEKPEPWHWEYGYIS</sequence>
<name>A0ABW4XAU1_9ACTN</name>
<dbReference type="EMBL" id="JBHUHP010000009">
    <property type="protein sequence ID" value="MFD2091953.1"/>
    <property type="molecule type" value="Genomic_DNA"/>
</dbReference>
<dbReference type="Pfam" id="PF02557">
    <property type="entry name" value="VanY"/>
    <property type="match status" value="1"/>
</dbReference>
<dbReference type="Pfam" id="PF00877">
    <property type="entry name" value="NLPC_P60"/>
    <property type="match status" value="1"/>
</dbReference>
<dbReference type="RefSeq" id="WP_376874857.1">
    <property type="nucleotide sequence ID" value="NZ_JBHUHP010000009.1"/>
</dbReference>
<feature type="coiled-coil region" evidence="5">
    <location>
        <begin position="163"/>
        <end position="194"/>
    </location>
</feature>
<evidence type="ECO:0000259" key="7">
    <source>
        <dbReference type="PROSITE" id="PS51935"/>
    </source>
</evidence>
<dbReference type="InterPro" id="IPR009045">
    <property type="entry name" value="Zn_M74/Hedgehog-like"/>
</dbReference>
<keyword evidence="9" id="KW-1185">Reference proteome</keyword>
<keyword evidence="4" id="KW-0788">Thiol protease</keyword>
<feature type="compositionally biased region" description="Low complexity" evidence="6">
    <location>
        <begin position="48"/>
        <end position="81"/>
    </location>
</feature>
<organism evidence="8 9">
    <name type="scientific">Blastococcus deserti</name>
    <dbReference type="NCBI Taxonomy" id="2259033"/>
    <lineage>
        <taxon>Bacteria</taxon>
        <taxon>Bacillati</taxon>
        <taxon>Actinomycetota</taxon>
        <taxon>Actinomycetes</taxon>
        <taxon>Geodermatophilales</taxon>
        <taxon>Geodermatophilaceae</taxon>
        <taxon>Blastococcus</taxon>
    </lineage>
</organism>
<dbReference type="CDD" id="cd14814">
    <property type="entry name" value="Peptidase_M15"/>
    <property type="match status" value="1"/>
</dbReference>
<keyword evidence="2" id="KW-0645">Protease</keyword>
<feature type="region of interest" description="Disordered" evidence="6">
    <location>
        <begin position="39"/>
        <end position="108"/>
    </location>
</feature>
<dbReference type="InterPro" id="IPR000064">
    <property type="entry name" value="NLP_P60_dom"/>
</dbReference>
<accession>A0ABW4XAU1</accession>
<dbReference type="SUPFAM" id="SSF55166">
    <property type="entry name" value="Hedgehog/DD-peptidase"/>
    <property type="match status" value="1"/>
</dbReference>